<sequence>MVFLRSKSKIEKNILRILPNLKTNQQPSILKARLKGYDNMESDEQKTAYPPLFKNGQTVDEFEGVKNICPQGADYPERFQYKEEKDKNEKILKKT</sequence>
<gene>
    <name evidence="1" type="ORF">HR065_00090</name>
</gene>
<reference evidence="1 2" key="1">
    <citation type="submission" date="2020-06" db="EMBL/GenBank/DDBJ databases">
        <title>Draft genome sequence of Candidatus Phytoplasma pruni (X-disease group, subgroup 16SrIII-B) strain ChTDIII from Argentina.</title>
        <authorList>
            <person name="Fernandez F.D."/>
            <person name="Zuebert C."/>
            <person name="Huettel B."/>
            <person name="Kube M."/>
            <person name="Conci L.R."/>
        </authorList>
    </citation>
    <scope>NUCLEOTIDE SEQUENCE [LARGE SCALE GENOMIC DNA]</scope>
    <source>
        <strain evidence="1 2">ChTDIII</strain>
    </source>
</reference>
<dbReference type="AlphaFoldDB" id="A0A851HGT5"/>
<dbReference type="Proteomes" id="UP000568109">
    <property type="component" value="Unassembled WGS sequence"/>
</dbReference>
<organism evidence="1 2">
    <name type="scientific">Candidatus Phytoplasma pruni</name>
    <dbReference type="NCBI Taxonomy" id="479893"/>
    <lineage>
        <taxon>Bacteria</taxon>
        <taxon>Bacillati</taxon>
        <taxon>Mycoplasmatota</taxon>
        <taxon>Mollicutes</taxon>
        <taxon>Acholeplasmatales</taxon>
        <taxon>Acholeplasmataceae</taxon>
        <taxon>Candidatus Phytoplasma</taxon>
        <taxon>16SrIII (X-disease group)</taxon>
    </lineage>
</organism>
<accession>A0A851HGT5</accession>
<evidence type="ECO:0000313" key="2">
    <source>
        <dbReference type="Proteomes" id="UP000568109"/>
    </source>
</evidence>
<comment type="caution">
    <text evidence="1">The sequence shown here is derived from an EMBL/GenBank/DDBJ whole genome shotgun (WGS) entry which is preliminary data.</text>
</comment>
<protein>
    <submittedName>
        <fullName evidence="1">Uncharacterized protein</fullName>
    </submittedName>
</protein>
<dbReference type="RefSeq" id="WP_178733889.1">
    <property type="nucleotide sequence ID" value="NZ_JABUOH010000001.1"/>
</dbReference>
<name>A0A851HGT5_9MOLU</name>
<keyword evidence="2" id="KW-1185">Reference proteome</keyword>
<dbReference type="EMBL" id="JABUOH010000001">
    <property type="protein sequence ID" value="NWN45484.1"/>
    <property type="molecule type" value="Genomic_DNA"/>
</dbReference>
<proteinExistence type="predicted"/>
<evidence type="ECO:0000313" key="1">
    <source>
        <dbReference type="EMBL" id="NWN45484.1"/>
    </source>
</evidence>